<protein>
    <submittedName>
        <fullName evidence="2">Protein-glutamate O-methyltransferase CheR</fullName>
    </submittedName>
</protein>
<dbReference type="PROSITE" id="PS50123">
    <property type="entry name" value="CHER"/>
    <property type="match status" value="1"/>
</dbReference>
<dbReference type="InterPro" id="IPR029063">
    <property type="entry name" value="SAM-dependent_MTases_sf"/>
</dbReference>
<evidence type="ECO:0000259" key="1">
    <source>
        <dbReference type="PROSITE" id="PS50123"/>
    </source>
</evidence>
<evidence type="ECO:0000313" key="3">
    <source>
        <dbReference type="Proteomes" id="UP001427805"/>
    </source>
</evidence>
<dbReference type="PANTHER" id="PTHR24422">
    <property type="entry name" value="CHEMOTAXIS PROTEIN METHYLTRANSFERASE"/>
    <property type="match status" value="1"/>
</dbReference>
<sequence>MPRAGLGCGSSANSMIAHLLEQRSGQQIDATRAWRIETALKPLLRQLELTTLDELITQLVLARTGELSDRVVDALLNQETSFFRDAAVLDMVAEAARELRREAPHKRLRIWSAGCSTGQEPLSLAMLFAERELAHGQLPEIVATDVSTGALARAKAGRYTQFEIQRGLSVRRMMRWFEGQGADWTAAPELLRRVQFRPQNLTTDAPPPGLFDIVLCRNVLLYFSAALRRQVFETLARALRPGGLLVLGAGETVIGQTDQFVPSDMFRGFYQPVRLRDEALRKAG</sequence>
<feature type="domain" description="CheR-type methyltransferase" evidence="1">
    <location>
        <begin position="16"/>
        <end position="267"/>
    </location>
</feature>
<dbReference type="SMART" id="SM00138">
    <property type="entry name" value="MeTrc"/>
    <property type="match status" value="1"/>
</dbReference>
<reference evidence="2 3" key="1">
    <citation type="submission" date="2024-05" db="EMBL/GenBank/DDBJ databases">
        <title>Sphingomonas sp. HF-S3 16S ribosomal RNA gene Genome sequencing and assembly.</title>
        <authorList>
            <person name="Lee H."/>
        </authorList>
    </citation>
    <scope>NUCLEOTIDE SEQUENCE [LARGE SCALE GENOMIC DNA]</scope>
    <source>
        <strain evidence="2 3">HF-S3</strain>
    </source>
</reference>
<keyword evidence="3" id="KW-1185">Reference proteome</keyword>
<dbReference type="InterPro" id="IPR022642">
    <property type="entry name" value="CheR_C"/>
</dbReference>
<dbReference type="EMBL" id="JBDIZK010000016">
    <property type="protein sequence ID" value="MEN3749743.1"/>
    <property type="molecule type" value="Genomic_DNA"/>
</dbReference>
<proteinExistence type="predicted"/>
<gene>
    <name evidence="2" type="ORF">TPR58_21400</name>
</gene>
<dbReference type="Gene3D" id="3.40.50.150">
    <property type="entry name" value="Vaccinia Virus protein VP39"/>
    <property type="match status" value="1"/>
</dbReference>
<dbReference type="PRINTS" id="PR00996">
    <property type="entry name" value="CHERMTFRASE"/>
</dbReference>
<dbReference type="PANTHER" id="PTHR24422:SF21">
    <property type="entry name" value="CHEMOTAXIS PROTEIN METHYLTRANSFERASE 1"/>
    <property type="match status" value="1"/>
</dbReference>
<organism evidence="2 3">
    <name type="scientific">Sphingomonas rustica</name>
    <dbReference type="NCBI Taxonomy" id="3103142"/>
    <lineage>
        <taxon>Bacteria</taxon>
        <taxon>Pseudomonadati</taxon>
        <taxon>Pseudomonadota</taxon>
        <taxon>Alphaproteobacteria</taxon>
        <taxon>Sphingomonadales</taxon>
        <taxon>Sphingomonadaceae</taxon>
        <taxon>Sphingomonas</taxon>
    </lineage>
</organism>
<dbReference type="CDD" id="cd02440">
    <property type="entry name" value="AdoMet_MTases"/>
    <property type="match status" value="1"/>
</dbReference>
<accession>A0ABV0BF79</accession>
<dbReference type="SUPFAM" id="SSF53335">
    <property type="entry name" value="S-adenosyl-L-methionine-dependent methyltransferases"/>
    <property type="match status" value="1"/>
</dbReference>
<dbReference type="RefSeq" id="WP_346248813.1">
    <property type="nucleotide sequence ID" value="NZ_JBDIZK010000016.1"/>
</dbReference>
<name>A0ABV0BF79_9SPHN</name>
<evidence type="ECO:0000313" key="2">
    <source>
        <dbReference type="EMBL" id="MEN3749743.1"/>
    </source>
</evidence>
<dbReference type="InterPro" id="IPR000780">
    <property type="entry name" value="CheR_MeTrfase"/>
</dbReference>
<dbReference type="InterPro" id="IPR050903">
    <property type="entry name" value="Bact_Chemotaxis_MeTrfase"/>
</dbReference>
<dbReference type="Pfam" id="PF01739">
    <property type="entry name" value="CheR"/>
    <property type="match status" value="1"/>
</dbReference>
<dbReference type="Proteomes" id="UP001427805">
    <property type="component" value="Unassembled WGS sequence"/>
</dbReference>
<comment type="caution">
    <text evidence="2">The sequence shown here is derived from an EMBL/GenBank/DDBJ whole genome shotgun (WGS) entry which is preliminary data.</text>
</comment>